<dbReference type="InterPro" id="IPR036291">
    <property type="entry name" value="NAD(P)-bd_dom_sf"/>
</dbReference>
<dbReference type="PANTHER" id="PTHR43377:SF1">
    <property type="entry name" value="BILIVERDIN REDUCTASE A"/>
    <property type="match status" value="1"/>
</dbReference>
<evidence type="ECO:0000259" key="2">
    <source>
        <dbReference type="Pfam" id="PF02894"/>
    </source>
</evidence>
<dbReference type="Gene3D" id="3.40.50.720">
    <property type="entry name" value="NAD(P)-binding Rossmann-like Domain"/>
    <property type="match status" value="1"/>
</dbReference>
<dbReference type="Gene3D" id="3.30.360.10">
    <property type="entry name" value="Dihydrodipicolinate Reductase, domain 2"/>
    <property type="match status" value="1"/>
</dbReference>
<proteinExistence type="predicted"/>
<name>A0AAV9N773_9EURO</name>
<dbReference type="EMBL" id="JAVRRD010000021">
    <property type="protein sequence ID" value="KAK5048578.1"/>
    <property type="molecule type" value="Genomic_DNA"/>
</dbReference>
<dbReference type="InterPro" id="IPR051450">
    <property type="entry name" value="Gfo/Idh/MocA_Oxidoreductases"/>
</dbReference>
<protein>
    <recommendedName>
        <fullName evidence="5">Gfo/Idh/MocA-like oxidoreductase N-terminal domain-containing protein</fullName>
    </recommendedName>
</protein>
<dbReference type="InterPro" id="IPR004104">
    <property type="entry name" value="Gfo/Idh/MocA-like_OxRdtase_C"/>
</dbReference>
<feature type="domain" description="Gfo/Idh/MocA-like oxidoreductase C-terminal" evidence="2">
    <location>
        <begin position="134"/>
        <end position="348"/>
    </location>
</feature>
<gene>
    <name evidence="3" type="ORF">LTR84_005669</name>
</gene>
<dbReference type="SUPFAM" id="SSF55347">
    <property type="entry name" value="Glyceraldehyde-3-phosphate dehydrogenase-like, C-terminal domain"/>
    <property type="match status" value="1"/>
</dbReference>
<dbReference type="Pfam" id="PF01408">
    <property type="entry name" value="GFO_IDH_MocA"/>
    <property type="match status" value="1"/>
</dbReference>
<comment type="caution">
    <text evidence="3">The sequence shown here is derived from an EMBL/GenBank/DDBJ whole genome shotgun (WGS) entry which is preliminary data.</text>
</comment>
<dbReference type="GO" id="GO:0000166">
    <property type="term" value="F:nucleotide binding"/>
    <property type="evidence" value="ECO:0007669"/>
    <property type="project" value="InterPro"/>
</dbReference>
<dbReference type="AlphaFoldDB" id="A0AAV9N773"/>
<evidence type="ECO:0008006" key="5">
    <source>
        <dbReference type="Google" id="ProtNLM"/>
    </source>
</evidence>
<organism evidence="3 4">
    <name type="scientific">Exophiala bonariae</name>
    <dbReference type="NCBI Taxonomy" id="1690606"/>
    <lineage>
        <taxon>Eukaryota</taxon>
        <taxon>Fungi</taxon>
        <taxon>Dikarya</taxon>
        <taxon>Ascomycota</taxon>
        <taxon>Pezizomycotina</taxon>
        <taxon>Eurotiomycetes</taxon>
        <taxon>Chaetothyriomycetidae</taxon>
        <taxon>Chaetothyriales</taxon>
        <taxon>Herpotrichiellaceae</taxon>
        <taxon>Exophiala</taxon>
    </lineage>
</organism>
<evidence type="ECO:0000313" key="4">
    <source>
        <dbReference type="Proteomes" id="UP001358417"/>
    </source>
</evidence>
<dbReference type="GeneID" id="89973844"/>
<dbReference type="Proteomes" id="UP001358417">
    <property type="component" value="Unassembled WGS sequence"/>
</dbReference>
<sequence>MPPIKIAVIGVGLIGPRHAETVAASPNASLAAIVDLMPTGKALATKLNVPYYQTVSDLLESADKPDGAIICTPNHTHVAVGLELARAGVNILVEKPISIDIESGQELVRTAHEAGVRLLVGHHRRFNSYMLAAKKTLVSGELGDLIAINGIWSTYKPLDYFDPPTEWRRAKTGGVILINMIHEIDLMHYLFGRITRVYAEPIPSRRGFDADEGAAITLRFESGAVGSFLLSDNTPSPHNFEAGTGENPLIPKVGEDFYRIFGSNASFSIPDMTVWSYGSDATKSWHSPMSKEQIKVDAITPFVSQLEHFVAVIQGIEEPSCSGADGLSALIVCEALKKSLETGAPVTIEFPKI</sequence>
<reference evidence="3 4" key="1">
    <citation type="submission" date="2023-08" db="EMBL/GenBank/DDBJ databases">
        <title>Black Yeasts Isolated from many extreme environments.</title>
        <authorList>
            <person name="Coleine C."/>
            <person name="Stajich J.E."/>
            <person name="Selbmann L."/>
        </authorList>
    </citation>
    <scope>NUCLEOTIDE SEQUENCE [LARGE SCALE GENOMIC DNA]</scope>
    <source>
        <strain evidence="3 4">CCFEE 5792</strain>
    </source>
</reference>
<evidence type="ECO:0000259" key="1">
    <source>
        <dbReference type="Pfam" id="PF01408"/>
    </source>
</evidence>
<evidence type="ECO:0000313" key="3">
    <source>
        <dbReference type="EMBL" id="KAK5048578.1"/>
    </source>
</evidence>
<dbReference type="RefSeq" id="XP_064703937.1">
    <property type="nucleotide sequence ID" value="XM_064849234.1"/>
</dbReference>
<accession>A0AAV9N773</accession>
<dbReference type="SUPFAM" id="SSF51735">
    <property type="entry name" value="NAD(P)-binding Rossmann-fold domains"/>
    <property type="match status" value="1"/>
</dbReference>
<dbReference type="PANTHER" id="PTHR43377">
    <property type="entry name" value="BILIVERDIN REDUCTASE A"/>
    <property type="match status" value="1"/>
</dbReference>
<dbReference type="InterPro" id="IPR000683">
    <property type="entry name" value="Gfo/Idh/MocA-like_OxRdtase_N"/>
</dbReference>
<keyword evidence="4" id="KW-1185">Reference proteome</keyword>
<feature type="domain" description="Gfo/Idh/MocA-like oxidoreductase N-terminal" evidence="1">
    <location>
        <begin position="4"/>
        <end position="122"/>
    </location>
</feature>
<dbReference type="Pfam" id="PF02894">
    <property type="entry name" value="GFO_IDH_MocA_C"/>
    <property type="match status" value="1"/>
</dbReference>